<comment type="catalytic activity">
    <reaction evidence="2">
        <text>2 GTP = 3',3'-c-di-GMP + 2 diphosphate</text>
        <dbReference type="Rhea" id="RHEA:24898"/>
        <dbReference type="ChEBI" id="CHEBI:33019"/>
        <dbReference type="ChEBI" id="CHEBI:37565"/>
        <dbReference type="ChEBI" id="CHEBI:58805"/>
        <dbReference type="EC" id="2.7.7.65"/>
    </reaction>
</comment>
<name>A0A6N9T4E4_9HYPH</name>
<feature type="region of interest" description="Disordered" evidence="3">
    <location>
        <begin position="377"/>
        <end position="396"/>
    </location>
</feature>
<dbReference type="CDD" id="cd01949">
    <property type="entry name" value="GGDEF"/>
    <property type="match status" value="1"/>
</dbReference>
<dbReference type="InterPro" id="IPR050469">
    <property type="entry name" value="Diguanylate_Cyclase"/>
</dbReference>
<dbReference type="Pfam" id="PF00990">
    <property type="entry name" value="GGDEF"/>
    <property type="match status" value="1"/>
</dbReference>
<sequence>MQLDQVDRLIFERGYRFAFPEDVEAAYNAYRMRFRRRLSTAMLGPTLVCYNVFLVVDYQLLPETFWLSVMLHFLVVSPIIVLSSIRIQTDCDLLTQDVCTALGPLAMIGQVMAIYAMSTSESAQHYQYLAIFVLIYMNLLFRMEYRHAIVASACAVTVYVGTLLVAGAPLPVLVIGVMASGAACYLSLSGNRQMQRDARHGFLRRMQDKLRIEEAKTEASRDALTGLFNRRRLEAVFAELATVSPELPVAVLMIDVDHFKQFNDQNGHLAGDLCLRAIADLLVGVARKDRDLVVRFGGEEFLVLLPATLADDALRIAERIRSEIEALGIRHADGKTGVTVSIGAMVDDMSAGSPKTLIAGADAALYAAKQAGRNRVWPPPLPYPAEDLSESLEGDESKGVGHALEHLQPLRDEVADVAVV</sequence>
<feature type="domain" description="GGDEF" evidence="5">
    <location>
        <begin position="247"/>
        <end position="381"/>
    </location>
</feature>
<dbReference type="GO" id="GO:0005886">
    <property type="term" value="C:plasma membrane"/>
    <property type="evidence" value="ECO:0007669"/>
    <property type="project" value="TreeGrafter"/>
</dbReference>
<evidence type="ECO:0000256" key="3">
    <source>
        <dbReference type="SAM" id="MobiDB-lite"/>
    </source>
</evidence>
<dbReference type="InterPro" id="IPR029787">
    <property type="entry name" value="Nucleotide_cyclase"/>
</dbReference>
<evidence type="ECO:0000259" key="5">
    <source>
        <dbReference type="PROSITE" id="PS50887"/>
    </source>
</evidence>
<evidence type="ECO:0000256" key="4">
    <source>
        <dbReference type="SAM" id="Phobius"/>
    </source>
</evidence>
<dbReference type="NCBIfam" id="TIGR00254">
    <property type="entry name" value="GGDEF"/>
    <property type="match status" value="1"/>
</dbReference>
<feature type="transmembrane region" description="Helical" evidence="4">
    <location>
        <begin position="64"/>
        <end position="85"/>
    </location>
</feature>
<dbReference type="PANTHER" id="PTHR45138:SF9">
    <property type="entry name" value="DIGUANYLATE CYCLASE DGCM-RELATED"/>
    <property type="match status" value="1"/>
</dbReference>
<feature type="transmembrane region" description="Helical" evidence="4">
    <location>
        <begin position="148"/>
        <end position="166"/>
    </location>
</feature>
<accession>A0A6N9T4E4</accession>
<dbReference type="SUPFAM" id="SSF55073">
    <property type="entry name" value="Nucleotide cyclase"/>
    <property type="match status" value="1"/>
</dbReference>
<dbReference type="GO" id="GO:0043709">
    <property type="term" value="P:cell adhesion involved in single-species biofilm formation"/>
    <property type="evidence" value="ECO:0007669"/>
    <property type="project" value="TreeGrafter"/>
</dbReference>
<dbReference type="Gene3D" id="3.30.70.270">
    <property type="match status" value="1"/>
</dbReference>
<dbReference type="Proteomes" id="UP000469011">
    <property type="component" value="Unassembled WGS sequence"/>
</dbReference>
<dbReference type="PROSITE" id="PS50887">
    <property type="entry name" value="GGDEF"/>
    <property type="match status" value="1"/>
</dbReference>
<dbReference type="FunFam" id="3.30.70.270:FF:000001">
    <property type="entry name" value="Diguanylate cyclase domain protein"/>
    <property type="match status" value="1"/>
</dbReference>
<feature type="transmembrane region" description="Helical" evidence="4">
    <location>
        <begin position="38"/>
        <end position="58"/>
    </location>
</feature>
<gene>
    <name evidence="6" type="ORF">GTK09_16995</name>
</gene>
<dbReference type="SMART" id="SM00267">
    <property type="entry name" value="GGDEF"/>
    <property type="match status" value="1"/>
</dbReference>
<evidence type="ECO:0000313" key="7">
    <source>
        <dbReference type="Proteomes" id="UP000469011"/>
    </source>
</evidence>
<protein>
    <recommendedName>
        <fullName evidence="1">diguanylate cyclase</fullName>
        <ecNumber evidence="1">2.7.7.65</ecNumber>
    </recommendedName>
</protein>
<dbReference type="InterPro" id="IPR043128">
    <property type="entry name" value="Rev_trsase/Diguanyl_cyclase"/>
</dbReference>
<keyword evidence="4" id="KW-1133">Transmembrane helix</keyword>
<keyword evidence="4" id="KW-0472">Membrane</keyword>
<keyword evidence="7" id="KW-1185">Reference proteome</keyword>
<evidence type="ECO:0000313" key="6">
    <source>
        <dbReference type="EMBL" id="NDW06120.1"/>
    </source>
</evidence>
<dbReference type="EC" id="2.7.7.65" evidence="1"/>
<feature type="transmembrane region" description="Helical" evidence="4">
    <location>
        <begin position="97"/>
        <end position="117"/>
    </location>
</feature>
<feature type="transmembrane region" description="Helical" evidence="4">
    <location>
        <begin position="172"/>
        <end position="190"/>
    </location>
</feature>
<dbReference type="GO" id="GO:0052621">
    <property type="term" value="F:diguanylate cyclase activity"/>
    <property type="evidence" value="ECO:0007669"/>
    <property type="project" value="UniProtKB-EC"/>
</dbReference>
<dbReference type="PANTHER" id="PTHR45138">
    <property type="entry name" value="REGULATORY COMPONENTS OF SENSORY TRANSDUCTION SYSTEM"/>
    <property type="match status" value="1"/>
</dbReference>
<feature type="transmembrane region" description="Helical" evidence="4">
    <location>
        <begin position="123"/>
        <end position="141"/>
    </location>
</feature>
<evidence type="ECO:0000256" key="2">
    <source>
        <dbReference type="ARBA" id="ARBA00034247"/>
    </source>
</evidence>
<proteinExistence type="predicted"/>
<comment type="caution">
    <text evidence="6">The sequence shown here is derived from an EMBL/GenBank/DDBJ whole genome shotgun (WGS) entry which is preliminary data.</text>
</comment>
<dbReference type="RefSeq" id="WP_163464651.1">
    <property type="nucleotide sequence ID" value="NZ_JAAAMG010000014.1"/>
</dbReference>
<evidence type="ECO:0000256" key="1">
    <source>
        <dbReference type="ARBA" id="ARBA00012528"/>
    </source>
</evidence>
<organism evidence="6 7">
    <name type="scientific">Jiella pacifica</name>
    <dbReference type="NCBI Taxonomy" id="2696469"/>
    <lineage>
        <taxon>Bacteria</taxon>
        <taxon>Pseudomonadati</taxon>
        <taxon>Pseudomonadota</taxon>
        <taxon>Alphaproteobacteria</taxon>
        <taxon>Hyphomicrobiales</taxon>
        <taxon>Aurantimonadaceae</taxon>
        <taxon>Jiella</taxon>
    </lineage>
</organism>
<reference evidence="6 7" key="1">
    <citation type="submission" date="2020-01" db="EMBL/GenBank/DDBJ databases">
        <title>Jiella pacifica sp. nov.</title>
        <authorList>
            <person name="Xue Z."/>
            <person name="Zhu S."/>
            <person name="Chen J."/>
            <person name="Yang J."/>
        </authorList>
    </citation>
    <scope>NUCLEOTIDE SEQUENCE [LARGE SCALE GENOMIC DNA]</scope>
    <source>
        <strain evidence="6 7">40Bstr34</strain>
    </source>
</reference>
<dbReference type="GO" id="GO:1902201">
    <property type="term" value="P:negative regulation of bacterial-type flagellum-dependent cell motility"/>
    <property type="evidence" value="ECO:0007669"/>
    <property type="project" value="TreeGrafter"/>
</dbReference>
<keyword evidence="4" id="KW-0812">Transmembrane</keyword>
<dbReference type="InterPro" id="IPR000160">
    <property type="entry name" value="GGDEF_dom"/>
</dbReference>
<dbReference type="EMBL" id="JAAAMG010000014">
    <property type="protein sequence ID" value="NDW06120.1"/>
    <property type="molecule type" value="Genomic_DNA"/>
</dbReference>
<dbReference type="AlphaFoldDB" id="A0A6N9T4E4"/>